<name>A0AAU9LBA1_9ASTR</name>
<dbReference type="EMBL" id="CAKMRJ010000001">
    <property type="protein sequence ID" value="CAH1411996.1"/>
    <property type="molecule type" value="Genomic_DNA"/>
</dbReference>
<protein>
    <submittedName>
        <fullName evidence="2">Uncharacterized protein</fullName>
    </submittedName>
</protein>
<accession>A0AAU9LBA1</accession>
<gene>
    <name evidence="2" type="ORF">LVIROSA_LOCUS50</name>
</gene>
<keyword evidence="3" id="KW-1185">Reference proteome</keyword>
<comment type="caution">
    <text evidence="2">The sequence shown here is derived from an EMBL/GenBank/DDBJ whole genome shotgun (WGS) entry which is preliminary data.</text>
</comment>
<dbReference type="Proteomes" id="UP001157418">
    <property type="component" value="Unassembled WGS sequence"/>
</dbReference>
<evidence type="ECO:0000313" key="3">
    <source>
        <dbReference type="Proteomes" id="UP001157418"/>
    </source>
</evidence>
<sequence length="269" mass="30930">MNLVTVDQRIDVAEEGWEGVKSVVTDLQQLMNNQCSLLVEKMTEMASENERVCSIFSEKIGKDNNYRLPSSPPPPKKRNRETVLKEGGTKQRFHKREMFLFDGTSTEGWIFDVERSLFSYEDKETMKAVFKSSNDTTEQILTNSQFGSLVDSDHDSSKSAIPIPEGSKLPSEELEMPLIDVSPMTGSLRLNGIFLLNRLREEYKFDDALMALQGDALLWYEWEHRRGPIRDYEEMKSLIRRKFRPPSLPLPPSPEIEARNKGKMDSIFN</sequence>
<evidence type="ECO:0000313" key="2">
    <source>
        <dbReference type="EMBL" id="CAH1411996.1"/>
    </source>
</evidence>
<reference evidence="2 3" key="1">
    <citation type="submission" date="2022-01" db="EMBL/GenBank/DDBJ databases">
        <authorList>
            <person name="Xiong W."/>
            <person name="Schranz E."/>
        </authorList>
    </citation>
    <scope>NUCLEOTIDE SEQUENCE [LARGE SCALE GENOMIC DNA]</scope>
</reference>
<feature type="compositionally biased region" description="Basic and acidic residues" evidence="1">
    <location>
        <begin position="256"/>
        <end position="269"/>
    </location>
</feature>
<feature type="region of interest" description="Disordered" evidence="1">
    <location>
        <begin position="63"/>
        <end position="88"/>
    </location>
</feature>
<organism evidence="2 3">
    <name type="scientific">Lactuca virosa</name>
    <dbReference type="NCBI Taxonomy" id="75947"/>
    <lineage>
        <taxon>Eukaryota</taxon>
        <taxon>Viridiplantae</taxon>
        <taxon>Streptophyta</taxon>
        <taxon>Embryophyta</taxon>
        <taxon>Tracheophyta</taxon>
        <taxon>Spermatophyta</taxon>
        <taxon>Magnoliopsida</taxon>
        <taxon>eudicotyledons</taxon>
        <taxon>Gunneridae</taxon>
        <taxon>Pentapetalae</taxon>
        <taxon>asterids</taxon>
        <taxon>campanulids</taxon>
        <taxon>Asterales</taxon>
        <taxon>Asteraceae</taxon>
        <taxon>Cichorioideae</taxon>
        <taxon>Cichorieae</taxon>
        <taxon>Lactucinae</taxon>
        <taxon>Lactuca</taxon>
    </lineage>
</organism>
<feature type="region of interest" description="Disordered" evidence="1">
    <location>
        <begin position="249"/>
        <end position="269"/>
    </location>
</feature>
<proteinExistence type="predicted"/>
<evidence type="ECO:0000256" key="1">
    <source>
        <dbReference type="SAM" id="MobiDB-lite"/>
    </source>
</evidence>
<dbReference type="AlphaFoldDB" id="A0AAU9LBA1"/>